<comment type="pathway">
    <text evidence="2 8">Carbohydrate metabolism; hexose metabolism.</text>
</comment>
<dbReference type="InterPro" id="IPR015443">
    <property type="entry name" value="Aldose_1-epimerase"/>
</dbReference>
<dbReference type="PROSITE" id="PS00545">
    <property type="entry name" value="ALDOSE_1_EPIMERASE"/>
    <property type="match status" value="1"/>
</dbReference>
<dbReference type="Pfam" id="PF01263">
    <property type="entry name" value="Aldose_epim"/>
    <property type="match status" value="1"/>
</dbReference>
<evidence type="ECO:0000256" key="1">
    <source>
        <dbReference type="ARBA" id="ARBA00001614"/>
    </source>
</evidence>
<proteinExistence type="inferred from homology"/>
<evidence type="ECO:0000256" key="8">
    <source>
        <dbReference type="PIRNR" id="PIRNR005096"/>
    </source>
</evidence>
<feature type="binding site" evidence="10">
    <location>
        <position position="275"/>
    </location>
    <ligand>
        <name>beta-D-galactose</name>
        <dbReference type="ChEBI" id="CHEBI:27667"/>
    </ligand>
</feature>
<dbReference type="Proteomes" id="UP000317909">
    <property type="component" value="Chromosome"/>
</dbReference>
<dbReference type="GO" id="GO:0030246">
    <property type="term" value="F:carbohydrate binding"/>
    <property type="evidence" value="ECO:0007669"/>
    <property type="project" value="InterPro"/>
</dbReference>
<evidence type="ECO:0000256" key="7">
    <source>
        <dbReference type="ARBA" id="ARBA00023277"/>
    </source>
</evidence>
<dbReference type="CDD" id="cd09019">
    <property type="entry name" value="galactose_mutarotase_like"/>
    <property type="match status" value="1"/>
</dbReference>
<dbReference type="Gene3D" id="2.70.98.10">
    <property type="match status" value="1"/>
</dbReference>
<feature type="active site" description="Proton donor" evidence="9">
    <location>
        <position position="205"/>
    </location>
</feature>
<feature type="binding site" evidence="11">
    <location>
        <begin position="104"/>
        <end position="105"/>
    </location>
    <ligand>
        <name>beta-D-galactose</name>
        <dbReference type="ChEBI" id="CHEBI:27667"/>
    </ligand>
</feature>
<keyword evidence="12" id="KW-0732">Signal</keyword>
<dbReference type="GO" id="GO:0033499">
    <property type="term" value="P:galactose catabolic process via UDP-galactose, Leloir pathway"/>
    <property type="evidence" value="ECO:0007669"/>
    <property type="project" value="TreeGrafter"/>
</dbReference>
<dbReference type="RefSeq" id="WP_145432303.1">
    <property type="nucleotide sequence ID" value="NZ_CP036339.1"/>
</dbReference>
<dbReference type="UniPathway" id="UPA00242"/>
<dbReference type="PIRSF" id="PIRSF005096">
    <property type="entry name" value="GALM"/>
    <property type="match status" value="1"/>
</dbReference>
<evidence type="ECO:0000256" key="2">
    <source>
        <dbReference type="ARBA" id="ARBA00005028"/>
    </source>
</evidence>
<evidence type="ECO:0000256" key="5">
    <source>
        <dbReference type="ARBA" id="ARBA00014165"/>
    </source>
</evidence>
<dbReference type="AlphaFoldDB" id="A0A517TWL8"/>
<dbReference type="GO" id="GO:0004034">
    <property type="term" value="F:aldose 1-epimerase activity"/>
    <property type="evidence" value="ECO:0007669"/>
    <property type="project" value="UniProtKB-EC"/>
</dbReference>
<dbReference type="PANTHER" id="PTHR10091">
    <property type="entry name" value="ALDOSE-1-EPIMERASE"/>
    <property type="match status" value="1"/>
</dbReference>
<dbReference type="InterPro" id="IPR008183">
    <property type="entry name" value="Aldose_1/G6P_1-epimerase"/>
</dbReference>
<dbReference type="InterPro" id="IPR047215">
    <property type="entry name" value="Galactose_mutarotase-like"/>
</dbReference>
<comment type="similarity">
    <text evidence="3 8">Belongs to the aldose epimerase family.</text>
</comment>
<feature type="signal peptide" evidence="12">
    <location>
        <begin position="1"/>
        <end position="24"/>
    </location>
</feature>
<evidence type="ECO:0000256" key="6">
    <source>
        <dbReference type="ARBA" id="ARBA00023235"/>
    </source>
</evidence>
<dbReference type="EC" id="5.1.3.3" evidence="4 8"/>
<feature type="active site" description="Proton acceptor" evidence="9">
    <location>
        <position position="342"/>
    </location>
</feature>
<evidence type="ECO:0000313" key="13">
    <source>
        <dbReference type="EMBL" id="QDT72765.1"/>
    </source>
</evidence>
<evidence type="ECO:0000256" key="3">
    <source>
        <dbReference type="ARBA" id="ARBA00006206"/>
    </source>
</evidence>
<evidence type="ECO:0000256" key="9">
    <source>
        <dbReference type="PIRSR" id="PIRSR005096-1"/>
    </source>
</evidence>
<dbReference type="NCBIfam" id="NF008277">
    <property type="entry name" value="PRK11055.1"/>
    <property type="match status" value="1"/>
</dbReference>
<evidence type="ECO:0000256" key="12">
    <source>
        <dbReference type="SAM" id="SignalP"/>
    </source>
</evidence>
<dbReference type="EMBL" id="CP036339">
    <property type="protein sequence ID" value="QDT72765.1"/>
    <property type="molecule type" value="Genomic_DNA"/>
</dbReference>
<keyword evidence="6 8" id="KW-0413">Isomerase</keyword>
<dbReference type="OrthoDB" id="9779408at2"/>
<evidence type="ECO:0000256" key="10">
    <source>
        <dbReference type="PIRSR" id="PIRSR005096-2"/>
    </source>
</evidence>
<evidence type="ECO:0000256" key="11">
    <source>
        <dbReference type="PIRSR" id="PIRSR005096-3"/>
    </source>
</evidence>
<dbReference type="SUPFAM" id="SSF74650">
    <property type="entry name" value="Galactose mutarotase-like"/>
    <property type="match status" value="1"/>
</dbReference>
<feature type="chain" id="PRO_5022103615" description="Aldose 1-epimerase" evidence="12">
    <location>
        <begin position="25"/>
        <end position="381"/>
    </location>
</feature>
<comment type="catalytic activity">
    <reaction evidence="1 8">
        <text>alpha-D-glucose = beta-D-glucose</text>
        <dbReference type="Rhea" id="RHEA:10264"/>
        <dbReference type="ChEBI" id="CHEBI:15903"/>
        <dbReference type="ChEBI" id="CHEBI:17925"/>
        <dbReference type="EC" id="5.1.3.3"/>
    </reaction>
</comment>
<dbReference type="InterPro" id="IPR014718">
    <property type="entry name" value="GH-type_carb-bd"/>
</dbReference>
<dbReference type="InterPro" id="IPR011013">
    <property type="entry name" value="Gal_mutarotase_sf_dom"/>
</dbReference>
<dbReference type="InterPro" id="IPR018052">
    <property type="entry name" value="Ald1_epimerase_CS"/>
</dbReference>
<organism evidence="13 14">
    <name type="scientific">Lacipirellula limnantheis</name>
    <dbReference type="NCBI Taxonomy" id="2528024"/>
    <lineage>
        <taxon>Bacteria</taxon>
        <taxon>Pseudomonadati</taxon>
        <taxon>Planctomycetota</taxon>
        <taxon>Planctomycetia</taxon>
        <taxon>Pirellulales</taxon>
        <taxon>Lacipirellulaceae</taxon>
        <taxon>Lacipirellula</taxon>
    </lineage>
</organism>
<accession>A0A517TWL8</accession>
<dbReference type="KEGG" id="llh:I41_19480"/>
<reference evidence="13 14" key="1">
    <citation type="submission" date="2019-02" db="EMBL/GenBank/DDBJ databases">
        <title>Deep-cultivation of Planctomycetes and their phenomic and genomic characterization uncovers novel biology.</title>
        <authorList>
            <person name="Wiegand S."/>
            <person name="Jogler M."/>
            <person name="Boedeker C."/>
            <person name="Pinto D."/>
            <person name="Vollmers J."/>
            <person name="Rivas-Marin E."/>
            <person name="Kohn T."/>
            <person name="Peeters S.H."/>
            <person name="Heuer A."/>
            <person name="Rast P."/>
            <person name="Oberbeckmann S."/>
            <person name="Bunk B."/>
            <person name="Jeske O."/>
            <person name="Meyerdierks A."/>
            <person name="Storesund J.E."/>
            <person name="Kallscheuer N."/>
            <person name="Luecker S."/>
            <person name="Lage O.M."/>
            <person name="Pohl T."/>
            <person name="Merkel B.J."/>
            <person name="Hornburger P."/>
            <person name="Mueller R.-W."/>
            <person name="Bruemmer F."/>
            <person name="Labrenz M."/>
            <person name="Spormann A.M."/>
            <person name="Op den Camp H."/>
            <person name="Overmann J."/>
            <person name="Amann R."/>
            <person name="Jetten M.S.M."/>
            <person name="Mascher T."/>
            <person name="Medema M.H."/>
            <person name="Devos D.P."/>
            <person name="Kaster A.-K."/>
            <person name="Ovreas L."/>
            <person name="Rohde M."/>
            <person name="Galperin M.Y."/>
            <person name="Jogler C."/>
        </authorList>
    </citation>
    <scope>NUCLEOTIDE SEQUENCE [LARGE SCALE GENOMIC DNA]</scope>
    <source>
        <strain evidence="13 14">I41</strain>
    </source>
</reference>
<dbReference type="PANTHER" id="PTHR10091:SF0">
    <property type="entry name" value="GALACTOSE MUTAROTASE"/>
    <property type="match status" value="1"/>
</dbReference>
<feature type="binding site" evidence="11">
    <location>
        <begin position="205"/>
        <end position="207"/>
    </location>
    <ligand>
        <name>beta-D-galactose</name>
        <dbReference type="ChEBI" id="CHEBI:27667"/>
    </ligand>
</feature>
<dbReference type="GO" id="GO:0006006">
    <property type="term" value="P:glucose metabolic process"/>
    <property type="evidence" value="ECO:0007669"/>
    <property type="project" value="TreeGrafter"/>
</dbReference>
<evidence type="ECO:0000313" key="14">
    <source>
        <dbReference type="Proteomes" id="UP000317909"/>
    </source>
</evidence>
<sequence precursor="true">MRRFALQSLLFIASLGMIASAAFAKVTETDFGKTKDGVPAKVFEVTNKNGMKVRLLSRGATLIGVDVPDRDGKLADVVFGFDDMAGYESKANGYFGCTTGRYANRIAKAKFTLDGKEYKLFANDGPNHLHGGDGESLDKVVWDGTPFEKDGVSGVEFAYTSPDGQEGYPGKQEMKVTFTLNDKNELTIDYSAKSDKPTVINLTNHAYFNLGGAGSPTINDHLLTLNADRYTPVDETLITTGKLAPVDGTPLDFRTPTAIGKRVDQLTKTSTLGYDHNFVINRGDAKQGELVEAARLVDPQSGRTLTVMTDQPGIQFYGGNFLKGDKGKGGKSYPYRSACALETQVFPDSPNKQGVEGWTDCVLRPGEEYTHTCVYAFGVEK</sequence>
<protein>
    <recommendedName>
        <fullName evidence="5 8">Aldose 1-epimerase</fullName>
        <ecNumber evidence="4 8">5.1.3.3</ecNumber>
    </recommendedName>
</protein>
<name>A0A517TWL8_9BACT</name>
<evidence type="ECO:0000256" key="4">
    <source>
        <dbReference type="ARBA" id="ARBA00013185"/>
    </source>
</evidence>
<keyword evidence="14" id="KW-1185">Reference proteome</keyword>
<keyword evidence="7 8" id="KW-0119">Carbohydrate metabolism</keyword>
<gene>
    <name evidence="13" type="primary">mro_2</name>
    <name evidence="13" type="ORF">I41_19480</name>
</gene>